<organism evidence="1 2">
    <name type="scientific">Entomophthora muscae</name>
    <dbReference type="NCBI Taxonomy" id="34485"/>
    <lineage>
        <taxon>Eukaryota</taxon>
        <taxon>Fungi</taxon>
        <taxon>Fungi incertae sedis</taxon>
        <taxon>Zoopagomycota</taxon>
        <taxon>Entomophthoromycotina</taxon>
        <taxon>Entomophthoromycetes</taxon>
        <taxon>Entomophthorales</taxon>
        <taxon>Entomophthoraceae</taxon>
        <taxon>Entomophthora</taxon>
    </lineage>
</organism>
<keyword evidence="2" id="KW-1185">Reference proteome</keyword>
<reference evidence="1" key="1">
    <citation type="submission" date="2022-04" db="EMBL/GenBank/DDBJ databases">
        <title>Genome of the entomopathogenic fungus Entomophthora muscae.</title>
        <authorList>
            <person name="Elya C."/>
            <person name="Lovett B.R."/>
            <person name="Lee E."/>
            <person name="Macias A.M."/>
            <person name="Hajek A.E."/>
            <person name="De Bivort B.L."/>
            <person name="Kasson M.T."/>
            <person name="De Fine Licht H.H."/>
            <person name="Stajich J.E."/>
        </authorList>
    </citation>
    <scope>NUCLEOTIDE SEQUENCE</scope>
    <source>
        <strain evidence="1">Berkeley</strain>
    </source>
</reference>
<dbReference type="Proteomes" id="UP001165960">
    <property type="component" value="Unassembled WGS sequence"/>
</dbReference>
<protein>
    <submittedName>
        <fullName evidence="1">Uncharacterized protein</fullName>
    </submittedName>
</protein>
<gene>
    <name evidence="1" type="ORF">DSO57_1008187</name>
</gene>
<name>A0ACC2U564_9FUNG</name>
<evidence type="ECO:0000313" key="1">
    <source>
        <dbReference type="EMBL" id="KAJ9082054.1"/>
    </source>
</evidence>
<comment type="caution">
    <text evidence="1">The sequence shown here is derived from an EMBL/GenBank/DDBJ whole genome shotgun (WGS) entry which is preliminary data.</text>
</comment>
<accession>A0ACC2U564</accession>
<dbReference type="EMBL" id="QTSX02001445">
    <property type="protein sequence ID" value="KAJ9082054.1"/>
    <property type="molecule type" value="Genomic_DNA"/>
</dbReference>
<sequence>MGIEWYRIDTASTQFESAAKVGVKVSLRVGKVSLLPTNPYRIIVSKSSAVSALRPSKPLTCARAPTTTPGKIIGTVPKSAGKKPGAPVCLLVTTSFQVPQISFSNPQFK</sequence>
<evidence type="ECO:0000313" key="2">
    <source>
        <dbReference type="Proteomes" id="UP001165960"/>
    </source>
</evidence>
<proteinExistence type="predicted"/>